<evidence type="ECO:0000256" key="2">
    <source>
        <dbReference type="ARBA" id="ARBA00023125"/>
    </source>
</evidence>
<feature type="domain" description="HTH tetR-type" evidence="5">
    <location>
        <begin position="14"/>
        <end position="74"/>
    </location>
</feature>
<dbReference type="EMBL" id="JACHGI010000002">
    <property type="protein sequence ID" value="MBB6466045.1"/>
    <property type="molecule type" value="Genomic_DNA"/>
</dbReference>
<evidence type="ECO:0000256" key="1">
    <source>
        <dbReference type="ARBA" id="ARBA00023015"/>
    </source>
</evidence>
<keyword evidence="2 4" id="KW-0238">DNA-binding</keyword>
<dbReference type="Proteomes" id="UP000532373">
    <property type="component" value="Unassembled WGS sequence"/>
</dbReference>
<protein>
    <submittedName>
        <fullName evidence="6">AcrR family transcriptional regulator</fullName>
    </submittedName>
</protein>
<dbReference type="GO" id="GO:0000976">
    <property type="term" value="F:transcription cis-regulatory region binding"/>
    <property type="evidence" value="ECO:0007669"/>
    <property type="project" value="TreeGrafter"/>
</dbReference>
<dbReference type="RefSeq" id="WP_184768478.1">
    <property type="nucleotide sequence ID" value="NZ_JACHGI010000002.1"/>
</dbReference>
<evidence type="ECO:0000313" key="6">
    <source>
        <dbReference type="EMBL" id="MBB6466045.1"/>
    </source>
</evidence>
<accession>A0A8E2BDQ2</accession>
<dbReference type="Pfam" id="PF13305">
    <property type="entry name" value="TetR_C_33"/>
    <property type="match status" value="1"/>
</dbReference>
<reference evidence="6 7" key="1">
    <citation type="submission" date="2020-08" db="EMBL/GenBank/DDBJ databases">
        <title>Genomic Encyclopedia of Type Strains, Phase IV (KMG-IV): sequencing the most valuable type-strain genomes for metagenomic binning, comparative biology and taxonomic classification.</title>
        <authorList>
            <person name="Goeker M."/>
        </authorList>
    </citation>
    <scope>NUCLEOTIDE SEQUENCE [LARGE SCALE GENOMIC DNA]</scope>
    <source>
        <strain evidence="6 7">DSM 17454</strain>
    </source>
</reference>
<dbReference type="PANTHER" id="PTHR30055">
    <property type="entry name" value="HTH-TYPE TRANSCRIPTIONAL REGULATOR RUTR"/>
    <property type="match status" value="1"/>
</dbReference>
<dbReference type="SUPFAM" id="SSF46689">
    <property type="entry name" value="Homeodomain-like"/>
    <property type="match status" value="1"/>
</dbReference>
<dbReference type="InterPro" id="IPR025996">
    <property type="entry name" value="MT1864/Rv1816-like_C"/>
</dbReference>
<comment type="caution">
    <text evidence="6">The sequence shown here is derived from an EMBL/GenBank/DDBJ whole genome shotgun (WGS) entry which is preliminary data.</text>
</comment>
<dbReference type="Gene3D" id="1.10.357.10">
    <property type="entry name" value="Tetracycline Repressor, domain 2"/>
    <property type="match status" value="1"/>
</dbReference>
<dbReference type="InterPro" id="IPR001647">
    <property type="entry name" value="HTH_TetR"/>
</dbReference>
<evidence type="ECO:0000256" key="4">
    <source>
        <dbReference type="PROSITE-ProRule" id="PRU00335"/>
    </source>
</evidence>
<organism evidence="6 7">
    <name type="scientific">Aminobacter carboxidus</name>
    <dbReference type="NCBI Taxonomy" id="376165"/>
    <lineage>
        <taxon>Bacteria</taxon>
        <taxon>Pseudomonadati</taxon>
        <taxon>Pseudomonadota</taxon>
        <taxon>Alphaproteobacteria</taxon>
        <taxon>Hyphomicrobiales</taxon>
        <taxon>Phyllobacteriaceae</taxon>
        <taxon>Aminobacter</taxon>
    </lineage>
</organism>
<proteinExistence type="predicted"/>
<dbReference type="InterPro" id="IPR036271">
    <property type="entry name" value="Tet_transcr_reg_TetR-rel_C_sf"/>
</dbReference>
<sequence length="217" mass="23171">MTKSPGTRAAYHHGNLVEELIAATIALIEEKGVDAVSVREAAKRAGVSPAAPFRHFANKTALMTAVAEQAMGRLTLSVQQELEATGDADPVEGLRAIARGYLAWALANPTHFEVIASRTLIDFHGSPKLTGETEAIRLVMLDLIARGQAGGRISPALDPDALMLSARAFIYGLCRMWIDGHFTEWHVEKPAGQAMAEAVDLFIDMIGGRQATGRAGA</sequence>
<dbReference type="PROSITE" id="PS50977">
    <property type="entry name" value="HTH_TETR_2"/>
    <property type="match status" value="1"/>
</dbReference>
<dbReference type="AlphaFoldDB" id="A0A8E2BDQ2"/>
<keyword evidence="1" id="KW-0805">Transcription regulation</keyword>
<dbReference type="PANTHER" id="PTHR30055:SF220">
    <property type="entry name" value="TETR-FAMILY REGULATORY PROTEIN"/>
    <property type="match status" value="1"/>
</dbReference>
<dbReference type="Pfam" id="PF00440">
    <property type="entry name" value="TetR_N"/>
    <property type="match status" value="1"/>
</dbReference>
<dbReference type="PRINTS" id="PR00455">
    <property type="entry name" value="HTHTETR"/>
</dbReference>
<evidence type="ECO:0000256" key="3">
    <source>
        <dbReference type="ARBA" id="ARBA00023163"/>
    </source>
</evidence>
<dbReference type="GO" id="GO:0003700">
    <property type="term" value="F:DNA-binding transcription factor activity"/>
    <property type="evidence" value="ECO:0007669"/>
    <property type="project" value="TreeGrafter"/>
</dbReference>
<dbReference type="InterPro" id="IPR009057">
    <property type="entry name" value="Homeodomain-like_sf"/>
</dbReference>
<evidence type="ECO:0000259" key="5">
    <source>
        <dbReference type="PROSITE" id="PS50977"/>
    </source>
</evidence>
<keyword evidence="3" id="KW-0804">Transcription</keyword>
<gene>
    <name evidence="6" type="ORF">HNQ96_001903</name>
</gene>
<feature type="DNA-binding region" description="H-T-H motif" evidence="4">
    <location>
        <begin position="37"/>
        <end position="56"/>
    </location>
</feature>
<dbReference type="InterPro" id="IPR050109">
    <property type="entry name" value="HTH-type_TetR-like_transc_reg"/>
</dbReference>
<dbReference type="SUPFAM" id="SSF48498">
    <property type="entry name" value="Tetracyclin repressor-like, C-terminal domain"/>
    <property type="match status" value="1"/>
</dbReference>
<name>A0A8E2BDQ2_9HYPH</name>
<evidence type="ECO:0000313" key="7">
    <source>
        <dbReference type="Proteomes" id="UP000532373"/>
    </source>
</evidence>